<evidence type="ECO:0000313" key="9">
    <source>
        <dbReference type="EMBL" id="OXA47174.1"/>
    </source>
</evidence>
<dbReference type="InterPro" id="IPR036236">
    <property type="entry name" value="Znf_C2H2_sf"/>
</dbReference>
<keyword evidence="3" id="KW-0677">Repeat</keyword>
<dbReference type="InterPro" id="IPR013087">
    <property type="entry name" value="Znf_C2H2_type"/>
</dbReference>
<evidence type="ECO:0000313" key="10">
    <source>
        <dbReference type="Proteomes" id="UP000198287"/>
    </source>
</evidence>
<dbReference type="Gene3D" id="3.30.160.60">
    <property type="entry name" value="Classic Zinc Finger"/>
    <property type="match status" value="8"/>
</dbReference>
<dbReference type="OrthoDB" id="6077919at2759"/>
<keyword evidence="4 7" id="KW-0863">Zinc-finger</keyword>
<dbReference type="AlphaFoldDB" id="A0A226DQQ3"/>
<keyword evidence="5" id="KW-0862">Zinc</keyword>
<evidence type="ECO:0000256" key="5">
    <source>
        <dbReference type="ARBA" id="ARBA00022833"/>
    </source>
</evidence>
<evidence type="ECO:0000256" key="2">
    <source>
        <dbReference type="ARBA" id="ARBA00022723"/>
    </source>
</evidence>
<evidence type="ECO:0000256" key="1">
    <source>
        <dbReference type="ARBA" id="ARBA00004123"/>
    </source>
</evidence>
<protein>
    <submittedName>
        <fullName evidence="9">Zinc finger protein 26</fullName>
    </submittedName>
</protein>
<dbReference type="Proteomes" id="UP000198287">
    <property type="component" value="Unassembled WGS sequence"/>
</dbReference>
<dbReference type="PANTHER" id="PTHR24393:SF34">
    <property type="entry name" value="PR_SET DOMAIN 13"/>
    <property type="match status" value="1"/>
</dbReference>
<dbReference type="PROSITE" id="PS50157">
    <property type="entry name" value="ZINC_FINGER_C2H2_2"/>
    <property type="match status" value="10"/>
</dbReference>
<dbReference type="PANTHER" id="PTHR24393">
    <property type="entry name" value="ZINC FINGER PROTEIN"/>
    <property type="match status" value="1"/>
</dbReference>
<organism evidence="9 10">
    <name type="scientific">Folsomia candida</name>
    <name type="common">Springtail</name>
    <dbReference type="NCBI Taxonomy" id="158441"/>
    <lineage>
        <taxon>Eukaryota</taxon>
        <taxon>Metazoa</taxon>
        <taxon>Ecdysozoa</taxon>
        <taxon>Arthropoda</taxon>
        <taxon>Hexapoda</taxon>
        <taxon>Collembola</taxon>
        <taxon>Entomobryomorpha</taxon>
        <taxon>Isotomoidea</taxon>
        <taxon>Isotomidae</taxon>
        <taxon>Proisotominae</taxon>
        <taxon>Folsomia</taxon>
    </lineage>
</organism>
<feature type="domain" description="C2H2-type" evidence="8">
    <location>
        <begin position="7"/>
        <end position="29"/>
    </location>
</feature>
<dbReference type="Pfam" id="PF00096">
    <property type="entry name" value="zf-C2H2"/>
    <property type="match status" value="4"/>
</dbReference>
<name>A0A226DQQ3_FOLCA</name>
<comment type="caution">
    <text evidence="9">The sequence shown here is derived from an EMBL/GenBank/DDBJ whole genome shotgun (WGS) entry which is preliminary data.</text>
</comment>
<dbReference type="PROSITE" id="PS00028">
    <property type="entry name" value="ZINC_FINGER_C2H2_1"/>
    <property type="match status" value="9"/>
</dbReference>
<feature type="domain" description="C2H2-type" evidence="8">
    <location>
        <begin position="389"/>
        <end position="416"/>
    </location>
</feature>
<feature type="domain" description="C2H2-type" evidence="8">
    <location>
        <begin position="127"/>
        <end position="154"/>
    </location>
</feature>
<proteinExistence type="predicted"/>
<dbReference type="SUPFAM" id="SSF57667">
    <property type="entry name" value="beta-beta-alpha zinc fingers"/>
    <property type="match status" value="6"/>
</dbReference>
<evidence type="ECO:0000256" key="7">
    <source>
        <dbReference type="PROSITE-ProRule" id="PRU00042"/>
    </source>
</evidence>
<sequence>MNPSKEWECSKCPKKFKTNKNLTMHLDLHDYGAKVKCEVWGKVSQNGPALNAHLARFHANRERPSCDTCHRVFSSFSYLRRHMDTTHSTKERPRLPCTFPGCEKTYLNKGDVAKHVKLEHAQNLVRFPCTLCGKDFKTRGELKQHIPTHTTEKPYVCATCGRGFAHNGVMKRHEMTHLEKSTRHVSKCHVCPQTFLSRITLQQHIRVVHENQRNYPCLFCDQRFSKSSNLKGHVEAKHAAKEERIHSCDKCEYKTHSKPYLAAHRIRHNATKHGCYFCGKSKQLCKSVNSAIPNQHGSETSKKRECSKCSKTFTTGSDLTKHMVTHDHDAKVKCKVCGIIFKNKFSLSSHMSNLHTNRKRPSCNTLHRINKGDVAKHVRTEHAQNPIRFPCTLCETEFKVRAHLEQHIFIHTTEKPYKCATCGRIFAQKRAIKSHG</sequence>
<dbReference type="GO" id="GO:0008270">
    <property type="term" value="F:zinc ion binding"/>
    <property type="evidence" value="ECO:0007669"/>
    <property type="project" value="UniProtKB-KW"/>
</dbReference>
<accession>A0A226DQQ3</accession>
<evidence type="ECO:0000259" key="8">
    <source>
        <dbReference type="PROSITE" id="PS50157"/>
    </source>
</evidence>
<dbReference type="GO" id="GO:0000978">
    <property type="term" value="F:RNA polymerase II cis-regulatory region sequence-specific DNA binding"/>
    <property type="evidence" value="ECO:0007669"/>
    <property type="project" value="TreeGrafter"/>
</dbReference>
<reference evidence="9 10" key="1">
    <citation type="submission" date="2015-12" db="EMBL/GenBank/DDBJ databases">
        <title>The genome of Folsomia candida.</title>
        <authorList>
            <person name="Faddeeva A."/>
            <person name="Derks M.F."/>
            <person name="Anvar Y."/>
            <person name="Smit S."/>
            <person name="Van Straalen N."/>
            <person name="Roelofs D."/>
        </authorList>
    </citation>
    <scope>NUCLEOTIDE SEQUENCE [LARGE SCALE GENOMIC DNA]</scope>
    <source>
        <strain evidence="9 10">VU population</strain>
        <tissue evidence="9">Whole body</tissue>
    </source>
</reference>
<feature type="domain" description="C2H2-type" evidence="8">
    <location>
        <begin position="186"/>
        <end position="214"/>
    </location>
</feature>
<feature type="domain" description="C2H2-type" evidence="8">
    <location>
        <begin position="304"/>
        <end position="331"/>
    </location>
</feature>
<comment type="subcellular location">
    <subcellularLocation>
        <location evidence="1">Nucleus</location>
    </subcellularLocation>
</comment>
<feature type="domain" description="C2H2-type" evidence="8">
    <location>
        <begin position="215"/>
        <end position="243"/>
    </location>
</feature>
<dbReference type="EMBL" id="LNIX01000013">
    <property type="protein sequence ID" value="OXA47174.1"/>
    <property type="molecule type" value="Genomic_DNA"/>
</dbReference>
<feature type="domain" description="C2H2-type" evidence="8">
    <location>
        <begin position="417"/>
        <end position="436"/>
    </location>
</feature>
<dbReference type="OMA" id="SHICKIC"/>
<dbReference type="SMART" id="SM00355">
    <property type="entry name" value="ZnF_C2H2"/>
    <property type="match status" value="13"/>
</dbReference>
<evidence type="ECO:0000256" key="3">
    <source>
        <dbReference type="ARBA" id="ARBA00022737"/>
    </source>
</evidence>
<dbReference type="FunFam" id="3.30.160.60:FF:000446">
    <property type="entry name" value="Zinc finger protein"/>
    <property type="match status" value="1"/>
</dbReference>
<evidence type="ECO:0000256" key="6">
    <source>
        <dbReference type="ARBA" id="ARBA00023242"/>
    </source>
</evidence>
<dbReference type="FunFam" id="3.30.160.60:FF:000145">
    <property type="entry name" value="Zinc finger protein 574"/>
    <property type="match status" value="1"/>
</dbReference>
<dbReference type="Pfam" id="PF13894">
    <property type="entry name" value="zf-C2H2_4"/>
    <property type="match status" value="1"/>
</dbReference>
<dbReference type="GO" id="GO:0001228">
    <property type="term" value="F:DNA-binding transcription activator activity, RNA polymerase II-specific"/>
    <property type="evidence" value="ECO:0007669"/>
    <property type="project" value="TreeGrafter"/>
</dbReference>
<gene>
    <name evidence="9" type="ORF">Fcan01_17893</name>
</gene>
<evidence type="ECO:0000256" key="4">
    <source>
        <dbReference type="ARBA" id="ARBA00022771"/>
    </source>
</evidence>
<keyword evidence="2" id="KW-0479">Metal-binding</keyword>
<keyword evidence="10" id="KW-1185">Reference proteome</keyword>
<feature type="domain" description="C2H2-type" evidence="8">
    <location>
        <begin position="332"/>
        <end position="360"/>
    </location>
</feature>
<keyword evidence="6" id="KW-0539">Nucleus</keyword>
<dbReference type="GO" id="GO:0005634">
    <property type="term" value="C:nucleus"/>
    <property type="evidence" value="ECO:0007669"/>
    <property type="project" value="UniProtKB-SubCell"/>
</dbReference>
<feature type="domain" description="C2H2-type" evidence="8">
    <location>
        <begin position="155"/>
        <end position="182"/>
    </location>
</feature>
<dbReference type="FunFam" id="3.30.160.60:FF:001049">
    <property type="entry name" value="zinc finger protein 319"/>
    <property type="match status" value="1"/>
</dbReference>
<feature type="domain" description="C2H2-type" evidence="8">
    <location>
        <begin position="64"/>
        <end position="92"/>
    </location>
</feature>